<protein>
    <recommendedName>
        <fullName evidence="8">DDE Tnp4 domain-containing protein</fullName>
    </recommendedName>
</protein>
<keyword evidence="4" id="KW-0540">Nuclease</keyword>
<dbReference type="InterPro" id="IPR045249">
    <property type="entry name" value="HARBI1-like"/>
</dbReference>
<evidence type="ECO:0000256" key="1">
    <source>
        <dbReference type="ARBA" id="ARBA00001968"/>
    </source>
</evidence>
<evidence type="ECO:0000313" key="9">
    <source>
        <dbReference type="EMBL" id="GBG65142.1"/>
    </source>
</evidence>
<dbReference type="Proteomes" id="UP000265515">
    <property type="component" value="Unassembled WGS sequence"/>
</dbReference>
<accession>A0A388K505</accession>
<evidence type="ECO:0000259" key="8">
    <source>
        <dbReference type="Pfam" id="PF13359"/>
    </source>
</evidence>
<keyword evidence="10" id="KW-1185">Reference proteome</keyword>
<evidence type="ECO:0000256" key="6">
    <source>
        <dbReference type="ARBA" id="ARBA00022801"/>
    </source>
</evidence>
<evidence type="ECO:0000256" key="4">
    <source>
        <dbReference type="ARBA" id="ARBA00022722"/>
    </source>
</evidence>
<dbReference type="InterPro" id="IPR027806">
    <property type="entry name" value="HARBI1_dom"/>
</dbReference>
<comment type="similarity">
    <text evidence="3">Belongs to the HARBI1 family.</text>
</comment>
<dbReference type="AlphaFoldDB" id="A0A388K505"/>
<dbReference type="Pfam" id="PF13359">
    <property type="entry name" value="DDE_Tnp_4"/>
    <property type="match status" value="1"/>
</dbReference>
<comment type="cofactor">
    <cofactor evidence="1">
        <name>a divalent metal cation</name>
        <dbReference type="ChEBI" id="CHEBI:60240"/>
    </cofactor>
</comment>
<comment type="subcellular location">
    <subcellularLocation>
        <location evidence="2">Nucleus</location>
    </subcellularLocation>
</comment>
<dbReference type="OrthoDB" id="1912480at2759"/>
<dbReference type="GO" id="GO:0005634">
    <property type="term" value="C:nucleus"/>
    <property type="evidence" value="ECO:0007669"/>
    <property type="project" value="UniProtKB-SubCell"/>
</dbReference>
<name>A0A388K505_CHABU</name>
<dbReference type="Gramene" id="GBG65142">
    <property type="protein sequence ID" value="GBG65142"/>
    <property type="gene ID" value="CBR_g49504"/>
</dbReference>
<dbReference type="EMBL" id="BFEA01000058">
    <property type="protein sequence ID" value="GBG65142.1"/>
    <property type="molecule type" value="Genomic_DNA"/>
</dbReference>
<dbReference type="GO" id="GO:0016787">
    <property type="term" value="F:hydrolase activity"/>
    <property type="evidence" value="ECO:0007669"/>
    <property type="project" value="UniProtKB-KW"/>
</dbReference>
<proteinExistence type="inferred from homology"/>
<gene>
    <name evidence="9" type="ORF">CBR_g49504</name>
</gene>
<evidence type="ECO:0000256" key="2">
    <source>
        <dbReference type="ARBA" id="ARBA00004123"/>
    </source>
</evidence>
<sequence>MEPLDASVAEAIVAILAAAQTLTEDCLTAFNCLWNDSPFDGKHVVLRRTSGGEDEAQPPKKRQRNIVWQWPSVVHATGVLPQNSPRWWVMRRSGDVWKDLEIVDDAENDHYVSQIRMRRSNFNRLRHVLAPHLAKKVTKWRAPLPPAQVLAYALHRWAHGDSHLHSTSAYGMGKTSGLRALREVGDASIEHFPAAVGFGSYAVRHKRMQKFAAAGFPNCWGCIDDTHVFVDKPKKKDGDEFMAGHKKRFSIVAQLVFDLDLRILDMCYRFPGTVADGRVLRNSSLFRKAVRGGLFQAKSSDPTRHLRPTVPGVPNGYLLADAGYPTLSWIVVPYGIHNPPVEIKVFDDTHKLVCSCAEHGNGVLMMRFQYFYRPHVCDIRIEGKEFQAACILHNLLLSWGDLPEGANIEGVGGGYGDQPANGAPRSSAPLRHLRCRGAGLAVRDALCDYLNRPQDPIVDV</sequence>
<dbReference type="PANTHER" id="PTHR22930:SF244">
    <property type="entry name" value="OS05G0593000 PROTEIN"/>
    <property type="match status" value="1"/>
</dbReference>
<organism evidence="9 10">
    <name type="scientific">Chara braunii</name>
    <name type="common">Braun's stonewort</name>
    <dbReference type="NCBI Taxonomy" id="69332"/>
    <lineage>
        <taxon>Eukaryota</taxon>
        <taxon>Viridiplantae</taxon>
        <taxon>Streptophyta</taxon>
        <taxon>Charophyceae</taxon>
        <taxon>Charales</taxon>
        <taxon>Characeae</taxon>
        <taxon>Chara</taxon>
    </lineage>
</organism>
<evidence type="ECO:0000256" key="3">
    <source>
        <dbReference type="ARBA" id="ARBA00006958"/>
    </source>
</evidence>
<dbReference type="GO" id="GO:0046872">
    <property type="term" value="F:metal ion binding"/>
    <property type="evidence" value="ECO:0007669"/>
    <property type="project" value="UniProtKB-KW"/>
</dbReference>
<comment type="caution">
    <text evidence="9">The sequence shown here is derived from an EMBL/GenBank/DDBJ whole genome shotgun (WGS) entry which is preliminary data.</text>
</comment>
<reference evidence="9 10" key="1">
    <citation type="journal article" date="2018" name="Cell">
        <title>The Chara Genome: Secondary Complexity and Implications for Plant Terrestrialization.</title>
        <authorList>
            <person name="Nishiyama T."/>
            <person name="Sakayama H."/>
            <person name="Vries J.D."/>
            <person name="Buschmann H."/>
            <person name="Saint-Marcoux D."/>
            <person name="Ullrich K.K."/>
            <person name="Haas F.B."/>
            <person name="Vanderstraeten L."/>
            <person name="Becker D."/>
            <person name="Lang D."/>
            <person name="Vosolsobe S."/>
            <person name="Rombauts S."/>
            <person name="Wilhelmsson P.K.I."/>
            <person name="Janitza P."/>
            <person name="Kern R."/>
            <person name="Heyl A."/>
            <person name="Rumpler F."/>
            <person name="Villalobos L.I.A.C."/>
            <person name="Clay J.M."/>
            <person name="Skokan R."/>
            <person name="Toyoda A."/>
            <person name="Suzuki Y."/>
            <person name="Kagoshima H."/>
            <person name="Schijlen E."/>
            <person name="Tajeshwar N."/>
            <person name="Catarino B."/>
            <person name="Hetherington A.J."/>
            <person name="Saltykova A."/>
            <person name="Bonnot C."/>
            <person name="Breuninger H."/>
            <person name="Symeonidi A."/>
            <person name="Radhakrishnan G.V."/>
            <person name="Van Nieuwerburgh F."/>
            <person name="Deforce D."/>
            <person name="Chang C."/>
            <person name="Karol K.G."/>
            <person name="Hedrich R."/>
            <person name="Ulvskov P."/>
            <person name="Glockner G."/>
            <person name="Delwiche C.F."/>
            <person name="Petrasek J."/>
            <person name="Van de Peer Y."/>
            <person name="Friml J."/>
            <person name="Beilby M."/>
            <person name="Dolan L."/>
            <person name="Kohara Y."/>
            <person name="Sugano S."/>
            <person name="Fujiyama A."/>
            <person name="Delaux P.-M."/>
            <person name="Quint M."/>
            <person name="TheiBen G."/>
            <person name="Hagemann M."/>
            <person name="Harholt J."/>
            <person name="Dunand C."/>
            <person name="Zachgo S."/>
            <person name="Langdale J."/>
            <person name="Maumus F."/>
            <person name="Straeten D.V.D."/>
            <person name="Gould S.B."/>
            <person name="Rensing S.A."/>
        </authorList>
    </citation>
    <scope>NUCLEOTIDE SEQUENCE [LARGE SCALE GENOMIC DNA]</scope>
    <source>
        <strain evidence="9 10">S276</strain>
    </source>
</reference>
<evidence type="ECO:0000313" key="10">
    <source>
        <dbReference type="Proteomes" id="UP000265515"/>
    </source>
</evidence>
<keyword evidence="7" id="KW-0539">Nucleus</keyword>
<feature type="domain" description="DDE Tnp4" evidence="8">
    <location>
        <begin position="223"/>
        <end position="394"/>
    </location>
</feature>
<keyword evidence="5" id="KW-0479">Metal-binding</keyword>
<keyword evidence="6" id="KW-0378">Hydrolase</keyword>
<evidence type="ECO:0000256" key="5">
    <source>
        <dbReference type="ARBA" id="ARBA00022723"/>
    </source>
</evidence>
<dbReference type="GO" id="GO:0004518">
    <property type="term" value="F:nuclease activity"/>
    <property type="evidence" value="ECO:0007669"/>
    <property type="project" value="UniProtKB-KW"/>
</dbReference>
<dbReference type="PANTHER" id="PTHR22930">
    <property type="match status" value="1"/>
</dbReference>
<evidence type="ECO:0000256" key="7">
    <source>
        <dbReference type="ARBA" id="ARBA00023242"/>
    </source>
</evidence>